<keyword evidence="6" id="KW-1185">Reference proteome</keyword>
<organism evidence="5 6">
    <name type="scientific">Helianthus annuus</name>
    <name type="common">Common sunflower</name>
    <dbReference type="NCBI Taxonomy" id="4232"/>
    <lineage>
        <taxon>Eukaryota</taxon>
        <taxon>Viridiplantae</taxon>
        <taxon>Streptophyta</taxon>
        <taxon>Embryophyta</taxon>
        <taxon>Tracheophyta</taxon>
        <taxon>Spermatophyta</taxon>
        <taxon>Magnoliopsida</taxon>
        <taxon>eudicotyledons</taxon>
        <taxon>Gunneridae</taxon>
        <taxon>Pentapetalae</taxon>
        <taxon>asterids</taxon>
        <taxon>campanulids</taxon>
        <taxon>Asterales</taxon>
        <taxon>Asteraceae</taxon>
        <taxon>Asteroideae</taxon>
        <taxon>Heliantheae alliance</taxon>
        <taxon>Heliantheae</taxon>
        <taxon>Helianthus</taxon>
    </lineage>
</organism>
<dbReference type="EMBL" id="MNCJ02000329">
    <property type="protein sequence ID" value="KAF5770439.1"/>
    <property type="molecule type" value="Genomic_DNA"/>
</dbReference>
<evidence type="ECO:0000256" key="4">
    <source>
        <dbReference type="ARBA" id="ARBA00035155"/>
    </source>
</evidence>
<sequence>MPIYGRREGSIRIIIYFSVPLCFFQKGGGAVWGEMTRRYWNINLEEMMEAGVHFGQGTRKWNPKMAPYISSKRKGIHITNLTRTARFLSETCDLVFDAASRGKQFLIVGTKNKEADSVA</sequence>
<name>A0A9K3H9T7_HELAN</name>
<protein>
    <recommendedName>
        <fullName evidence="4">Small ribosomal subunit protein uS2c</fullName>
    </recommendedName>
</protein>
<dbReference type="PANTHER" id="PTHR12534">
    <property type="entry name" value="30S RIBOSOMAL PROTEIN S2 PROKARYOTIC AND ORGANELLAR"/>
    <property type="match status" value="1"/>
</dbReference>
<dbReference type="InterPro" id="IPR018130">
    <property type="entry name" value="Ribosomal_uS2_CS"/>
</dbReference>
<dbReference type="GO" id="GO:0006412">
    <property type="term" value="P:translation"/>
    <property type="evidence" value="ECO:0007669"/>
    <property type="project" value="InterPro"/>
</dbReference>
<evidence type="ECO:0000256" key="3">
    <source>
        <dbReference type="ARBA" id="ARBA00023274"/>
    </source>
</evidence>
<reference evidence="5" key="1">
    <citation type="journal article" date="2017" name="Nature">
        <title>The sunflower genome provides insights into oil metabolism, flowering and Asterid evolution.</title>
        <authorList>
            <person name="Badouin H."/>
            <person name="Gouzy J."/>
            <person name="Grassa C.J."/>
            <person name="Murat F."/>
            <person name="Staton S.E."/>
            <person name="Cottret L."/>
            <person name="Lelandais-Briere C."/>
            <person name="Owens G.L."/>
            <person name="Carrere S."/>
            <person name="Mayjonade B."/>
            <person name="Legrand L."/>
            <person name="Gill N."/>
            <person name="Kane N.C."/>
            <person name="Bowers J.E."/>
            <person name="Hubner S."/>
            <person name="Bellec A."/>
            <person name="Berard A."/>
            <person name="Berges H."/>
            <person name="Blanchet N."/>
            <person name="Boniface M.C."/>
            <person name="Brunel D."/>
            <person name="Catrice O."/>
            <person name="Chaidir N."/>
            <person name="Claudel C."/>
            <person name="Donnadieu C."/>
            <person name="Faraut T."/>
            <person name="Fievet G."/>
            <person name="Helmstetter N."/>
            <person name="King M."/>
            <person name="Knapp S.J."/>
            <person name="Lai Z."/>
            <person name="Le Paslier M.C."/>
            <person name="Lippi Y."/>
            <person name="Lorenzon L."/>
            <person name="Mandel J.R."/>
            <person name="Marage G."/>
            <person name="Marchand G."/>
            <person name="Marquand E."/>
            <person name="Bret-Mestries E."/>
            <person name="Morien E."/>
            <person name="Nambeesan S."/>
            <person name="Nguyen T."/>
            <person name="Pegot-Espagnet P."/>
            <person name="Pouilly N."/>
            <person name="Raftis F."/>
            <person name="Sallet E."/>
            <person name="Schiex T."/>
            <person name="Thomas J."/>
            <person name="Vandecasteele C."/>
            <person name="Vares D."/>
            <person name="Vear F."/>
            <person name="Vautrin S."/>
            <person name="Crespi M."/>
            <person name="Mangin B."/>
            <person name="Burke J.M."/>
            <person name="Salse J."/>
            <person name="Munos S."/>
            <person name="Vincourt P."/>
            <person name="Rieseberg L.H."/>
            <person name="Langlade N.B."/>
        </authorList>
    </citation>
    <scope>NUCLEOTIDE SEQUENCE</scope>
    <source>
        <tissue evidence="5">Leaves</tissue>
    </source>
</reference>
<dbReference type="CDD" id="cd01425">
    <property type="entry name" value="RPS2"/>
    <property type="match status" value="1"/>
</dbReference>
<comment type="caution">
    <text evidence="5">The sequence shown here is derived from an EMBL/GenBank/DDBJ whole genome shotgun (WGS) entry which is preliminary data.</text>
</comment>
<dbReference type="InterPro" id="IPR001865">
    <property type="entry name" value="Ribosomal_uS2"/>
</dbReference>
<dbReference type="Pfam" id="PF00318">
    <property type="entry name" value="Ribosomal_S2"/>
    <property type="match status" value="1"/>
</dbReference>
<dbReference type="PROSITE" id="PS00962">
    <property type="entry name" value="RIBOSOMAL_S2_1"/>
    <property type="match status" value="1"/>
</dbReference>
<evidence type="ECO:0000313" key="6">
    <source>
        <dbReference type="Proteomes" id="UP000215914"/>
    </source>
</evidence>
<dbReference type="PANTHER" id="PTHR12534:SF0">
    <property type="entry name" value="SMALL RIBOSOMAL SUBUNIT PROTEIN US2M"/>
    <property type="match status" value="1"/>
</dbReference>
<gene>
    <name evidence="5" type="ORF">HanXRQr2_Chr14g0659451</name>
</gene>
<accession>A0A9K3H9T7</accession>
<dbReference type="Gramene" id="mRNA:HanXRQr2_Chr14g0659451">
    <property type="protein sequence ID" value="CDS:HanXRQr2_Chr14g0659451.1"/>
    <property type="gene ID" value="HanXRQr2_Chr14g0659451"/>
</dbReference>
<proteinExistence type="inferred from homology"/>
<evidence type="ECO:0000256" key="1">
    <source>
        <dbReference type="ARBA" id="ARBA00006242"/>
    </source>
</evidence>
<evidence type="ECO:0000256" key="2">
    <source>
        <dbReference type="ARBA" id="ARBA00022980"/>
    </source>
</evidence>
<dbReference type="AlphaFoldDB" id="A0A9K3H9T7"/>
<dbReference type="PRINTS" id="PR00395">
    <property type="entry name" value="RIBOSOMALS2"/>
</dbReference>
<dbReference type="GO" id="GO:0005763">
    <property type="term" value="C:mitochondrial small ribosomal subunit"/>
    <property type="evidence" value="ECO:0000318"/>
    <property type="project" value="GO_Central"/>
</dbReference>
<dbReference type="InterPro" id="IPR023591">
    <property type="entry name" value="Ribosomal_uS2_flav_dom_sf"/>
</dbReference>
<dbReference type="Gene3D" id="3.40.50.10490">
    <property type="entry name" value="Glucose-6-phosphate isomerase like protein, domain 1"/>
    <property type="match status" value="1"/>
</dbReference>
<dbReference type="NCBIfam" id="TIGR01011">
    <property type="entry name" value="rpsB_bact"/>
    <property type="match status" value="1"/>
</dbReference>
<comment type="similarity">
    <text evidence="1">Belongs to the universal ribosomal protein uS2 family.</text>
</comment>
<keyword evidence="2 5" id="KW-0689">Ribosomal protein</keyword>
<reference evidence="5" key="2">
    <citation type="submission" date="2020-06" db="EMBL/GenBank/DDBJ databases">
        <title>Helianthus annuus Genome sequencing and assembly Release 2.</title>
        <authorList>
            <person name="Gouzy J."/>
            <person name="Langlade N."/>
            <person name="Munos S."/>
        </authorList>
    </citation>
    <scope>NUCLEOTIDE SEQUENCE</scope>
    <source>
        <tissue evidence="5">Leaves</tissue>
    </source>
</reference>
<keyword evidence="3" id="KW-0687">Ribonucleoprotein</keyword>
<dbReference type="InterPro" id="IPR005706">
    <property type="entry name" value="Ribosomal_uS2_bac/mit/plastid"/>
</dbReference>
<dbReference type="Proteomes" id="UP000215914">
    <property type="component" value="Unassembled WGS sequence"/>
</dbReference>
<dbReference type="SUPFAM" id="SSF52313">
    <property type="entry name" value="Ribosomal protein S2"/>
    <property type="match status" value="1"/>
</dbReference>
<dbReference type="GO" id="GO:0003735">
    <property type="term" value="F:structural constituent of ribosome"/>
    <property type="evidence" value="ECO:0000318"/>
    <property type="project" value="GO_Central"/>
</dbReference>
<evidence type="ECO:0000313" key="5">
    <source>
        <dbReference type="EMBL" id="KAF5770439.1"/>
    </source>
</evidence>